<keyword evidence="2" id="KW-1185">Reference proteome</keyword>
<accession>A0ACB7TEB9</accession>
<evidence type="ECO:0000313" key="1">
    <source>
        <dbReference type="EMBL" id="KAH6945308.1"/>
    </source>
</evidence>
<sequence>MARQAVEQAIEITVTSIKDVAVRCIDPNFWNSCTEALRTSDSEPFVGALTKHMFHIAEKCHEYEARLADDDSENPHFDGLSTTTVVFGSSPEDQDESASCESASSQSSSGFSDTQQSQGSQASLSPPESGSPFSDTEQSQGSQASSSLSPPESGSSDFDDLLELF</sequence>
<gene>
    <name evidence="1" type="ORF">HPB50_007840</name>
</gene>
<organism evidence="1 2">
    <name type="scientific">Hyalomma asiaticum</name>
    <name type="common">Tick</name>
    <dbReference type="NCBI Taxonomy" id="266040"/>
    <lineage>
        <taxon>Eukaryota</taxon>
        <taxon>Metazoa</taxon>
        <taxon>Ecdysozoa</taxon>
        <taxon>Arthropoda</taxon>
        <taxon>Chelicerata</taxon>
        <taxon>Arachnida</taxon>
        <taxon>Acari</taxon>
        <taxon>Parasitiformes</taxon>
        <taxon>Ixodida</taxon>
        <taxon>Ixodoidea</taxon>
        <taxon>Ixodidae</taxon>
        <taxon>Hyalomminae</taxon>
        <taxon>Hyalomma</taxon>
    </lineage>
</organism>
<dbReference type="Proteomes" id="UP000821845">
    <property type="component" value="Chromosome 1"/>
</dbReference>
<name>A0ACB7TEB9_HYAAI</name>
<reference evidence="1" key="1">
    <citation type="submission" date="2020-05" db="EMBL/GenBank/DDBJ databases">
        <title>Large-scale comparative analyses of tick genomes elucidate their genetic diversity and vector capacities.</title>
        <authorList>
            <person name="Jia N."/>
            <person name="Wang J."/>
            <person name="Shi W."/>
            <person name="Du L."/>
            <person name="Sun Y."/>
            <person name="Zhan W."/>
            <person name="Jiang J."/>
            <person name="Wang Q."/>
            <person name="Zhang B."/>
            <person name="Ji P."/>
            <person name="Sakyi L.B."/>
            <person name="Cui X."/>
            <person name="Yuan T."/>
            <person name="Jiang B."/>
            <person name="Yang W."/>
            <person name="Lam T.T.-Y."/>
            <person name="Chang Q."/>
            <person name="Ding S."/>
            <person name="Wang X."/>
            <person name="Zhu J."/>
            <person name="Ruan X."/>
            <person name="Zhao L."/>
            <person name="Wei J."/>
            <person name="Que T."/>
            <person name="Du C."/>
            <person name="Cheng J."/>
            <person name="Dai P."/>
            <person name="Han X."/>
            <person name="Huang E."/>
            <person name="Gao Y."/>
            <person name="Liu J."/>
            <person name="Shao H."/>
            <person name="Ye R."/>
            <person name="Li L."/>
            <person name="Wei W."/>
            <person name="Wang X."/>
            <person name="Wang C."/>
            <person name="Yang T."/>
            <person name="Huo Q."/>
            <person name="Li W."/>
            <person name="Guo W."/>
            <person name="Chen H."/>
            <person name="Zhou L."/>
            <person name="Ni X."/>
            <person name="Tian J."/>
            <person name="Zhou Y."/>
            <person name="Sheng Y."/>
            <person name="Liu T."/>
            <person name="Pan Y."/>
            <person name="Xia L."/>
            <person name="Li J."/>
            <person name="Zhao F."/>
            <person name="Cao W."/>
        </authorList>
    </citation>
    <scope>NUCLEOTIDE SEQUENCE</scope>
    <source>
        <strain evidence="1">Hyas-2018</strain>
    </source>
</reference>
<protein>
    <submittedName>
        <fullName evidence="1">Uncharacterized protein</fullName>
    </submittedName>
</protein>
<comment type="caution">
    <text evidence="1">The sequence shown here is derived from an EMBL/GenBank/DDBJ whole genome shotgun (WGS) entry which is preliminary data.</text>
</comment>
<proteinExistence type="predicted"/>
<evidence type="ECO:0000313" key="2">
    <source>
        <dbReference type="Proteomes" id="UP000821845"/>
    </source>
</evidence>
<dbReference type="EMBL" id="CM023481">
    <property type="protein sequence ID" value="KAH6945308.1"/>
    <property type="molecule type" value="Genomic_DNA"/>
</dbReference>